<keyword evidence="2" id="KW-1134">Transmembrane beta strand</keyword>
<proteinExistence type="inferred from homology"/>
<dbReference type="PANTHER" id="PTHR30203">
    <property type="entry name" value="OUTER MEMBRANE CATION EFFLUX PROTEIN"/>
    <property type="match status" value="1"/>
</dbReference>
<sequence length="465" mass="51492">MMKQRNFRIHIAALAVCSTLLTGCGVFTRSEFTAPQVSIPSSWQQTQVADQVNMDPWWTSFNNPELNQLIEQVLVNNNDLALATLTLRRARLQAGITDDQLWPQLSSTTRVSKSKPLDGGDSSTSYSTTASVSYEVDLWGRVSANIDQARWSAMASQQDRESTAQTLVATTASLYWQIGYLKQRLQLSQTSIEYAKQTLTLTQQQYSTGAVSRLNVLEAQRSLAGQEASHSELVQQLVVAQNAMAILFDRPPEQFPVAIDKLPEGAVPQINAGVPADLLVRRPDIKAALYKLKASLAAKDATFTQYFPALTLTGSVGDSSNQLKELLRNPIGTLGAGLTLPFLQWRQMSLNNDIADIDYQTATINYRQALYQAFEDVDNAISARQQYAYQGDKLQLQYDSAVAAEKIYASQYRNGAVSIQDWLNAQETMRNAEASLLQNRYNQLTAQSTLYQALGGRDIAPEVVQ</sequence>
<dbReference type="InterPro" id="IPR010131">
    <property type="entry name" value="MdtP/NodT-like"/>
</dbReference>
<keyword evidence="2" id="KW-0472">Membrane</keyword>
<dbReference type="Gene3D" id="2.20.200.10">
    <property type="entry name" value="Outer membrane efflux proteins (OEP)"/>
    <property type="match status" value="1"/>
</dbReference>
<protein>
    <submittedName>
        <fullName evidence="3">Efflux transporter outer membrane subunit</fullName>
    </submittedName>
</protein>
<evidence type="ECO:0000313" key="3">
    <source>
        <dbReference type="EMBL" id="MCS4556339.1"/>
    </source>
</evidence>
<dbReference type="NCBIfam" id="TIGR01845">
    <property type="entry name" value="outer_NodT"/>
    <property type="match status" value="1"/>
</dbReference>
<keyword evidence="2" id="KW-0449">Lipoprotein</keyword>
<dbReference type="PROSITE" id="PS51257">
    <property type="entry name" value="PROKAR_LIPOPROTEIN"/>
    <property type="match status" value="1"/>
</dbReference>
<dbReference type="InterPro" id="IPR003423">
    <property type="entry name" value="OMP_efflux"/>
</dbReference>
<comment type="similarity">
    <text evidence="1 2">Belongs to the outer membrane factor (OMF) (TC 1.B.17) family.</text>
</comment>
<comment type="caution">
    <text evidence="3">The sequence shown here is derived from an EMBL/GenBank/DDBJ whole genome shotgun (WGS) entry which is preliminary data.</text>
</comment>
<keyword evidence="2" id="KW-0564">Palmitate</keyword>
<dbReference type="Pfam" id="PF02321">
    <property type="entry name" value="OEP"/>
    <property type="match status" value="2"/>
</dbReference>
<dbReference type="Proteomes" id="UP001201549">
    <property type="component" value="Unassembled WGS sequence"/>
</dbReference>
<evidence type="ECO:0000313" key="4">
    <source>
        <dbReference type="Proteomes" id="UP001201549"/>
    </source>
</evidence>
<gene>
    <name evidence="3" type="ORF">L9G74_07815</name>
</gene>
<dbReference type="PANTHER" id="PTHR30203:SF32">
    <property type="entry name" value="CATION EFFLUX SYSTEM PROTEIN CUSC"/>
    <property type="match status" value="1"/>
</dbReference>
<dbReference type="Gene3D" id="1.20.1600.10">
    <property type="entry name" value="Outer membrane efflux proteins (OEP)"/>
    <property type="match status" value="1"/>
</dbReference>
<keyword evidence="4" id="KW-1185">Reference proteome</keyword>
<name>A0ABT2FM79_9GAMM</name>
<dbReference type="RefSeq" id="WP_238895741.1">
    <property type="nucleotide sequence ID" value="NZ_JAKOGG010000004.1"/>
</dbReference>
<dbReference type="EMBL" id="JAKOGG010000004">
    <property type="protein sequence ID" value="MCS4556339.1"/>
    <property type="molecule type" value="Genomic_DNA"/>
</dbReference>
<organism evidence="3 4">
    <name type="scientific">Shewanella electrica</name>
    <dbReference type="NCBI Taxonomy" id="515560"/>
    <lineage>
        <taxon>Bacteria</taxon>
        <taxon>Pseudomonadati</taxon>
        <taxon>Pseudomonadota</taxon>
        <taxon>Gammaproteobacteria</taxon>
        <taxon>Alteromonadales</taxon>
        <taxon>Shewanellaceae</taxon>
        <taxon>Shewanella</taxon>
    </lineage>
</organism>
<keyword evidence="2" id="KW-0812">Transmembrane</keyword>
<reference evidence="4" key="2">
    <citation type="submission" date="2023-07" db="EMBL/GenBank/DDBJ databases">
        <title>Shewanella mangrovi sp. nov., an acetaldehyde- degrading bacterium isolated from mangrove sediment.</title>
        <authorList>
            <person name="Liu Y."/>
        </authorList>
    </citation>
    <scope>NUCLEOTIDE SEQUENCE [LARGE SCALE GENOMIC DNA]</scope>
    <source>
        <strain evidence="4">C32</strain>
    </source>
</reference>
<evidence type="ECO:0000256" key="1">
    <source>
        <dbReference type="ARBA" id="ARBA00007613"/>
    </source>
</evidence>
<dbReference type="SUPFAM" id="SSF56954">
    <property type="entry name" value="Outer membrane efflux proteins (OEP)"/>
    <property type="match status" value="1"/>
</dbReference>
<evidence type="ECO:0000256" key="2">
    <source>
        <dbReference type="RuleBase" id="RU362097"/>
    </source>
</evidence>
<comment type="subcellular location">
    <subcellularLocation>
        <location evidence="2">Cell outer membrane</location>
        <topology evidence="2">Lipid-anchor</topology>
    </subcellularLocation>
</comment>
<accession>A0ABT2FM79</accession>
<reference evidence="3 4" key="1">
    <citation type="submission" date="2022-02" db="EMBL/GenBank/DDBJ databases">
        <authorList>
            <person name="Zhuang L."/>
        </authorList>
    </citation>
    <scope>NUCLEOTIDE SEQUENCE [LARGE SCALE GENOMIC DNA]</scope>
    <source>
        <strain evidence="3 4">C32</strain>
    </source>
</reference>